<accession>A0A507CNK6</accession>
<evidence type="ECO:0000313" key="11">
    <source>
        <dbReference type="Proteomes" id="UP000320475"/>
    </source>
</evidence>
<sequence length="1284" mass="140026">MSDANGKPEAARSAITTLSHRSQPVAATRLAVGTRPPTRRSAQLSEAHLNQARQQSHHPTSPVNTDASVSDSVYPAVMSSSEIVPSTAVEASSKASMNPQTKQQPTRAASIESFSNVAINYNMAKRASLQPRGRQDNVVGAHSPRPLRPPPSPQALLRNSDHASIDKRATSRAPPTVLRTTSGAIMLGEPQGAPAYLHPPAYTFPIKSPDAASQTTPTHTLSNYLGLLHIPVQMAPPPGATDISAKSVPTLPTLNSLTAPSHNGNSAAQENTPHSASKWTLSRNQRPKESSLVESLGSGIVFPIKLRSPSNHTLHFPTIRKITLGEESLAPSRRKSSFFRHSFRGSVVTNMHAGAGNGGSASVHASQLCNVEIQPFPAAVDPEITFDKIINRKTLTFVDPNIEHLFLSEFLELRRPLWKAASVFGILGIVAITVYSVCINDERASALLEGVLTAFGGILPFLLILYCSCTNAAKFADEIVALVILVISVVSSVRLRLADSSASPYKSAVSIVLICLMCSAFLRVRHHLIMPVLAFVLVAHTVCLVTVPNFDYGNAVISILIAAVACVATSVASRVTEYLYRAYFAKVQGLDGSAKKLMEQWRTEAISKISKFKRDDNVEGRGGDIVGSNVFMETPLEKAGLVIRKLLLDPTLNFEHARSLDIVLALLASADLMSPEIQPSWSNAADADQHGWLFALSPRRGTADVTAERRVKEEVWDEHSLRRPNSAVSASTVAAMDVRKRPSFAPTLPKSRQESVEKLLASQAGEFAPHLEMKMFTPPMAKKMSFIESTRAYGSTTAKIETHYENEEAFDSDASSLEDTKANVALAALLDQVHHWNWEVFTLKELSKNKPLVALGSYLFRREDLLVKLGLNETKMLGFLNEVDKGYNDDVPYHNSCHAADVLHGVHFLKTHCSAVVVPSELELLALYTGALIHDFNHPGVNNNFLISTTDHRALLYNDRSVLENYHLAAAFTIMANPQFDFMASLSVLDRRFVRNLVIELVLATDLQGQHYPTLTTFKNKVGFAGSFDPKNSTEDRLLLFKMMIKCADVGNPTKAWHLYDQWTCLILEEFFAQGDQEKALGLPVSPYCDRDNINLPACQIGFIEFICIPLYEAFDAFVAFPAALENLHANRAQWLKVRDSEQRSPPRPEEMQVPRAAPASGSSNNNPDVVMKKRGSLPISPTLLRQLSMSTPASPQQNDLRSSSKWGLVKTSKSVLNLTKWNGRRGSQAPSISANTAGNARRASNATSATSNTEAAPAGHVMHQLTSSVIVPSPELSVSELTS</sequence>
<dbReference type="EC" id="3.1.4.-" evidence="6"/>
<comment type="similarity">
    <text evidence="6">Belongs to the cyclic nucleotide phosphodiesterase family.</text>
</comment>
<feature type="transmembrane region" description="Helical" evidence="8">
    <location>
        <begin position="451"/>
        <end position="473"/>
    </location>
</feature>
<feature type="domain" description="PDEase" evidence="9">
    <location>
        <begin position="818"/>
        <end position="1142"/>
    </location>
</feature>
<keyword evidence="8" id="KW-0812">Transmembrane</keyword>
<comment type="cofactor">
    <cofactor evidence="6">
        <name>a divalent metal cation</name>
        <dbReference type="ChEBI" id="CHEBI:60240"/>
    </cofactor>
    <text evidence="6">Binds 2 divalent metal cations per subunit. Site 1 may preferentially bind zinc ions, while site 2 has a preference for magnesium and/or manganese ions.</text>
</comment>
<dbReference type="PROSITE" id="PS51845">
    <property type="entry name" value="PDEASE_I_2"/>
    <property type="match status" value="1"/>
</dbReference>
<evidence type="ECO:0000256" key="2">
    <source>
        <dbReference type="ARBA" id="ARBA00022801"/>
    </source>
</evidence>
<comment type="caution">
    <text evidence="10">The sequence shown here is derived from an EMBL/GenBank/DDBJ whole genome shotgun (WGS) entry which is preliminary data.</text>
</comment>
<feature type="compositionally biased region" description="Polar residues" evidence="7">
    <location>
        <begin position="51"/>
        <end position="71"/>
    </location>
</feature>
<evidence type="ECO:0000256" key="8">
    <source>
        <dbReference type="SAM" id="Phobius"/>
    </source>
</evidence>
<feature type="active site" description="Proton donor" evidence="3">
    <location>
        <position position="894"/>
    </location>
</feature>
<protein>
    <recommendedName>
        <fullName evidence="6">Phosphodiesterase</fullName>
        <ecNumber evidence="6">3.1.4.-</ecNumber>
    </recommendedName>
</protein>
<feature type="compositionally biased region" description="Basic and acidic residues" evidence="7">
    <location>
        <begin position="1138"/>
        <end position="1153"/>
    </location>
</feature>
<name>A0A507CNK6_9FUNG</name>
<dbReference type="GO" id="GO:0007165">
    <property type="term" value="P:signal transduction"/>
    <property type="evidence" value="ECO:0007669"/>
    <property type="project" value="InterPro"/>
</dbReference>
<dbReference type="SUPFAM" id="SSF109604">
    <property type="entry name" value="HD-domain/PDEase-like"/>
    <property type="match status" value="1"/>
</dbReference>
<dbReference type="CDD" id="cd00077">
    <property type="entry name" value="HDc"/>
    <property type="match status" value="1"/>
</dbReference>
<keyword evidence="1 5" id="KW-0479">Metal-binding</keyword>
<feature type="region of interest" description="Disordered" evidence="7">
    <location>
        <begin position="1224"/>
        <end position="1258"/>
    </location>
</feature>
<feature type="region of interest" description="Disordered" evidence="7">
    <location>
        <begin position="127"/>
        <end position="158"/>
    </location>
</feature>
<dbReference type="PANTHER" id="PTHR11347">
    <property type="entry name" value="CYCLIC NUCLEOTIDE PHOSPHODIESTERASE"/>
    <property type="match status" value="1"/>
</dbReference>
<dbReference type="PROSITE" id="PS00126">
    <property type="entry name" value="PDEASE_I_1"/>
    <property type="match status" value="1"/>
</dbReference>
<feature type="binding site" evidence="5">
    <location>
        <position position="1049"/>
    </location>
    <ligand>
        <name>Zn(2+)</name>
        <dbReference type="ChEBI" id="CHEBI:29105"/>
        <label>1</label>
    </ligand>
</feature>
<dbReference type="InterPro" id="IPR003607">
    <property type="entry name" value="HD/PDEase_dom"/>
</dbReference>
<feature type="binding site" evidence="4">
    <location>
        <begin position="894"/>
        <end position="898"/>
    </location>
    <ligand>
        <name>AMP</name>
        <dbReference type="ChEBI" id="CHEBI:456215"/>
    </ligand>
</feature>
<reference evidence="10 11" key="1">
    <citation type="journal article" date="2019" name="Sci. Rep.">
        <title>Comparative genomics of chytrid fungi reveal insights into the obligate biotrophic and pathogenic lifestyle of Synchytrium endobioticum.</title>
        <authorList>
            <person name="van de Vossenberg B.T.L.H."/>
            <person name="Warris S."/>
            <person name="Nguyen H.D.T."/>
            <person name="van Gent-Pelzer M.P.E."/>
            <person name="Joly D.L."/>
            <person name="van de Geest H.C."/>
            <person name="Bonants P.J.M."/>
            <person name="Smith D.S."/>
            <person name="Levesque C.A."/>
            <person name="van der Lee T.A.J."/>
        </authorList>
    </citation>
    <scope>NUCLEOTIDE SEQUENCE [LARGE SCALE GENOMIC DNA]</scope>
    <source>
        <strain evidence="10 11">LEV6574</strain>
    </source>
</reference>
<feature type="binding site" evidence="5">
    <location>
        <position position="935"/>
    </location>
    <ligand>
        <name>Zn(2+)</name>
        <dbReference type="ChEBI" id="CHEBI:29105"/>
        <label>1</label>
    </ligand>
</feature>
<dbReference type="GO" id="GO:0004114">
    <property type="term" value="F:3',5'-cyclic-nucleotide phosphodiesterase activity"/>
    <property type="evidence" value="ECO:0007669"/>
    <property type="project" value="InterPro"/>
</dbReference>
<dbReference type="VEuPathDB" id="FungiDB:SeMB42_g06369"/>
<evidence type="ECO:0000256" key="5">
    <source>
        <dbReference type="PIRSR" id="PIRSR623088-3"/>
    </source>
</evidence>
<feature type="region of interest" description="Disordered" evidence="7">
    <location>
        <begin position="90"/>
        <end position="109"/>
    </location>
</feature>
<evidence type="ECO:0000313" key="10">
    <source>
        <dbReference type="EMBL" id="TPX40717.1"/>
    </source>
</evidence>
<evidence type="ECO:0000256" key="6">
    <source>
        <dbReference type="RuleBase" id="RU363067"/>
    </source>
</evidence>
<dbReference type="InterPro" id="IPR023174">
    <property type="entry name" value="PDEase_CS"/>
</dbReference>
<dbReference type="OrthoDB" id="546632at2759"/>
<feature type="region of interest" description="Disordered" evidence="7">
    <location>
        <begin position="1"/>
        <end position="71"/>
    </location>
</feature>
<dbReference type="InterPro" id="IPR002073">
    <property type="entry name" value="PDEase_catalytic_dom"/>
</dbReference>
<dbReference type="EMBL" id="QEAM01000366">
    <property type="protein sequence ID" value="TPX40717.1"/>
    <property type="molecule type" value="Genomic_DNA"/>
</dbReference>
<feature type="region of interest" description="Disordered" evidence="7">
    <location>
        <begin position="1138"/>
        <end position="1175"/>
    </location>
</feature>
<feature type="transmembrane region" description="Helical" evidence="8">
    <location>
        <begin position="504"/>
        <end position="522"/>
    </location>
</feature>
<feature type="binding site" evidence="4">
    <location>
        <position position="1049"/>
    </location>
    <ligand>
        <name>AMP</name>
        <dbReference type="ChEBI" id="CHEBI:456215"/>
    </ligand>
</feature>
<dbReference type="Pfam" id="PF00233">
    <property type="entry name" value="PDEase_I"/>
    <property type="match status" value="1"/>
</dbReference>
<feature type="binding site" evidence="5">
    <location>
        <position position="934"/>
    </location>
    <ligand>
        <name>Zn(2+)</name>
        <dbReference type="ChEBI" id="CHEBI:29105"/>
        <label>1</label>
    </ligand>
</feature>
<dbReference type="SMART" id="SM00471">
    <property type="entry name" value="HDc"/>
    <property type="match status" value="1"/>
</dbReference>
<evidence type="ECO:0000259" key="9">
    <source>
        <dbReference type="PROSITE" id="PS51845"/>
    </source>
</evidence>
<keyword evidence="2 6" id="KW-0378">Hydrolase</keyword>
<feature type="binding site" evidence="5">
    <location>
        <position position="898"/>
    </location>
    <ligand>
        <name>Zn(2+)</name>
        <dbReference type="ChEBI" id="CHEBI:29105"/>
        <label>1</label>
    </ligand>
</feature>
<organism evidence="10 11">
    <name type="scientific">Synchytrium endobioticum</name>
    <dbReference type="NCBI Taxonomy" id="286115"/>
    <lineage>
        <taxon>Eukaryota</taxon>
        <taxon>Fungi</taxon>
        <taxon>Fungi incertae sedis</taxon>
        <taxon>Chytridiomycota</taxon>
        <taxon>Chytridiomycota incertae sedis</taxon>
        <taxon>Chytridiomycetes</taxon>
        <taxon>Synchytriales</taxon>
        <taxon>Synchytriaceae</taxon>
        <taxon>Synchytrium</taxon>
    </lineage>
</organism>
<feature type="binding site" evidence="4">
    <location>
        <position position="935"/>
    </location>
    <ligand>
        <name>AMP</name>
        <dbReference type="ChEBI" id="CHEBI:456215"/>
    </ligand>
</feature>
<dbReference type="Gene3D" id="1.10.1300.10">
    <property type="entry name" value="3'5'-cyclic nucleotide phosphodiesterase, catalytic domain"/>
    <property type="match status" value="1"/>
</dbReference>
<feature type="binding site" evidence="4">
    <location>
        <position position="1100"/>
    </location>
    <ligand>
        <name>AMP</name>
        <dbReference type="ChEBI" id="CHEBI:456215"/>
    </ligand>
</feature>
<dbReference type="InterPro" id="IPR023088">
    <property type="entry name" value="PDEase"/>
</dbReference>
<evidence type="ECO:0000256" key="7">
    <source>
        <dbReference type="SAM" id="MobiDB-lite"/>
    </source>
</evidence>
<feature type="transmembrane region" description="Helical" evidence="8">
    <location>
        <begin position="528"/>
        <end position="547"/>
    </location>
</feature>
<keyword evidence="8" id="KW-1133">Transmembrane helix</keyword>
<feature type="transmembrane region" description="Helical" evidence="8">
    <location>
        <begin position="417"/>
        <end position="439"/>
    </location>
</feature>
<feature type="compositionally biased region" description="Polar residues" evidence="7">
    <location>
        <begin position="254"/>
        <end position="284"/>
    </location>
</feature>
<dbReference type="InterPro" id="IPR036971">
    <property type="entry name" value="PDEase_catalytic_dom_sf"/>
</dbReference>
<feature type="transmembrane region" description="Helical" evidence="8">
    <location>
        <begin position="554"/>
        <end position="572"/>
    </location>
</feature>
<feature type="compositionally biased region" description="Low complexity" evidence="7">
    <location>
        <begin position="1234"/>
        <end position="1258"/>
    </location>
</feature>
<feature type="region of interest" description="Disordered" evidence="7">
    <location>
        <begin position="254"/>
        <end position="287"/>
    </location>
</feature>
<proteinExistence type="inferred from homology"/>
<dbReference type="GO" id="GO:0046872">
    <property type="term" value="F:metal ion binding"/>
    <property type="evidence" value="ECO:0007669"/>
    <property type="project" value="UniProtKB-KW"/>
</dbReference>
<dbReference type="Proteomes" id="UP000320475">
    <property type="component" value="Unassembled WGS sequence"/>
</dbReference>
<evidence type="ECO:0000256" key="3">
    <source>
        <dbReference type="PIRSR" id="PIRSR623088-1"/>
    </source>
</evidence>
<feature type="binding site" evidence="5">
    <location>
        <position position="935"/>
    </location>
    <ligand>
        <name>Zn(2+)</name>
        <dbReference type="ChEBI" id="CHEBI:29105"/>
        <label>2</label>
    </ligand>
</feature>
<evidence type="ECO:0000256" key="4">
    <source>
        <dbReference type="PIRSR" id="PIRSR623088-2"/>
    </source>
</evidence>
<keyword evidence="8" id="KW-0472">Membrane</keyword>
<dbReference type="PRINTS" id="PR00387">
    <property type="entry name" value="PDIESTERASE1"/>
</dbReference>
<feature type="transmembrane region" description="Helical" evidence="8">
    <location>
        <begin position="479"/>
        <end position="497"/>
    </location>
</feature>
<gene>
    <name evidence="10" type="ORF">SeLEV6574_g06452</name>
</gene>
<evidence type="ECO:0000256" key="1">
    <source>
        <dbReference type="ARBA" id="ARBA00022723"/>
    </source>
</evidence>